<evidence type="ECO:0000313" key="3">
    <source>
        <dbReference type="EMBL" id="KAK7199089.1"/>
    </source>
</evidence>
<dbReference type="AlphaFoldDB" id="A0AAW0EZ42"/>
<keyword evidence="2" id="KW-0812">Transmembrane</keyword>
<comment type="caution">
    <text evidence="3">The sequence shown here is derived from an EMBL/GenBank/DDBJ whole genome shotgun (WGS) entry which is preliminary data.</text>
</comment>
<keyword evidence="4" id="KW-1185">Reference proteome</keyword>
<evidence type="ECO:0000256" key="1">
    <source>
        <dbReference type="SAM" id="MobiDB-lite"/>
    </source>
</evidence>
<gene>
    <name evidence="3" type="ORF">NESM_000877900</name>
</gene>
<organism evidence="3 4">
    <name type="scientific">Novymonas esmeraldas</name>
    <dbReference type="NCBI Taxonomy" id="1808958"/>
    <lineage>
        <taxon>Eukaryota</taxon>
        <taxon>Discoba</taxon>
        <taxon>Euglenozoa</taxon>
        <taxon>Kinetoplastea</taxon>
        <taxon>Metakinetoplastina</taxon>
        <taxon>Trypanosomatida</taxon>
        <taxon>Trypanosomatidae</taxon>
        <taxon>Novymonas</taxon>
    </lineage>
</organism>
<feature type="compositionally biased region" description="Basic residues" evidence="1">
    <location>
        <begin position="206"/>
        <end position="216"/>
    </location>
</feature>
<keyword evidence="2" id="KW-1133">Transmembrane helix</keyword>
<feature type="compositionally biased region" description="Low complexity" evidence="1">
    <location>
        <begin position="190"/>
        <end position="205"/>
    </location>
</feature>
<keyword evidence="2" id="KW-0472">Membrane</keyword>
<feature type="transmembrane region" description="Helical" evidence="2">
    <location>
        <begin position="55"/>
        <end position="78"/>
    </location>
</feature>
<accession>A0AAW0EZ42</accession>
<protein>
    <submittedName>
        <fullName evidence="3">Uncharacterized protein</fullName>
    </submittedName>
</protein>
<evidence type="ECO:0000313" key="4">
    <source>
        <dbReference type="Proteomes" id="UP001430356"/>
    </source>
</evidence>
<proteinExistence type="predicted"/>
<evidence type="ECO:0000256" key="2">
    <source>
        <dbReference type="SAM" id="Phobius"/>
    </source>
</evidence>
<dbReference type="EMBL" id="JAECZO010000211">
    <property type="protein sequence ID" value="KAK7199089.1"/>
    <property type="molecule type" value="Genomic_DNA"/>
</dbReference>
<reference evidence="3 4" key="1">
    <citation type="journal article" date="2021" name="MBio">
        <title>A New Model Trypanosomatid, Novymonas esmeraldas: Genomic Perception of Its 'Candidatus Pandoraea novymonadis' Endosymbiont.</title>
        <authorList>
            <person name="Zakharova A."/>
            <person name="Saura A."/>
            <person name="Butenko A."/>
            <person name="Podesvova L."/>
            <person name="Warmusova S."/>
            <person name="Kostygov A.Y."/>
            <person name="Nenarokova A."/>
            <person name="Lukes J."/>
            <person name="Opperdoes F.R."/>
            <person name="Yurchenko V."/>
        </authorList>
    </citation>
    <scope>NUCLEOTIDE SEQUENCE [LARGE SCALE GENOMIC DNA]</scope>
    <source>
        <strain evidence="3 4">E262AT.01</strain>
    </source>
</reference>
<dbReference type="Proteomes" id="UP001430356">
    <property type="component" value="Unassembled WGS sequence"/>
</dbReference>
<name>A0AAW0EZ42_9TRYP</name>
<feature type="region of interest" description="Disordered" evidence="1">
    <location>
        <begin position="190"/>
        <end position="245"/>
    </location>
</feature>
<sequence>MASCTASSGSPADIAFGVLPYDFAAAEHGLYHVTATGGYCRSREPAKATCGTTCAIIIGCVVGGCALIALAVVLWCCLASKRKMEKKEGDAPQELGCSSAADEQHKAAATGAVERHSESAVHWDQSMSTFPSSLNPLAPEAAPAAFMADGLPSSTHGGASVDAEDKAVVTRRVPTAEDDVTRFRRLSSISSATAATSTSTATSRRCTVRSKAKTRRNTVDAAMCPSDSHDSMEDLMVASQPVRAE</sequence>